<evidence type="ECO:0000313" key="3">
    <source>
        <dbReference type="Proteomes" id="UP000595278"/>
    </source>
</evidence>
<name>A0A974RYT8_9GAMM</name>
<gene>
    <name evidence="2" type="ORF">JHT90_03230</name>
</gene>
<keyword evidence="3" id="KW-1185">Reference proteome</keyword>
<sequence length="194" mass="22520">MRKIIYFLIVCCMPILALANNQHVCKPPINKQTLTYQKSTNTPVFFAGFIIELPPPKDIGYFNDNLIFKYEQDKTIYLTFSTNMLIDGREADYDPVVVFKEAFGILPKQAKNNSEINAIIRLQRLCENELISYQINNIDYDVIRTKYHNSFSDKSTIDTFILGEPKEVYMIGFKGFTNKEIDQLLSTIHKKNKK</sequence>
<keyword evidence="1" id="KW-0732">Signal</keyword>
<dbReference type="Proteomes" id="UP000595278">
    <property type="component" value="Chromosome"/>
</dbReference>
<dbReference type="EMBL" id="CP067393">
    <property type="protein sequence ID" value="QQP86269.1"/>
    <property type="molecule type" value="Genomic_DNA"/>
</dbReference>
<reference evidence="2 3" key="1">
    <citation type="submission" date="2021-01" db="EMBL/GenBank/DDBJ databases">
        <title>Entomomonas sp. F2A isolated from a house cricket (Acheta domesticus).</title>
        <authorList>
            <person name="Spergser J."/>
            <person name="Busse H.-J."/>
        </authorList>
    </citation>
    <scope>NUCLEOTIDE SEQUENCE [LARGE SCALE GENOMIC DNA]</scope>
    <source>
        <strain evidence="2 3">F2A</strain>
    </source>
</reference>
<dbReference type="AlphaFoldDB" id="A0A974RYT8"/>
<protein>
    <submittedName>
        <fullName evidence="2">Uncharacterized protein</fullName>
    </submittedName>
</protein>
<evidence type="ECO:0000256" key="1">
    <source>
        <dbReference type="SAM" id="SignalP"/>
    </source>
</evidence>
<feature type="chain" id="PRO_5037793396" evidence="1">
    <location>
        <begin position="20"/>
        <end position="194"/>
    </location>
</feature>
<proteinExistence type="predicted"/>
<dbReference type="KEGG" id="eaz:JHT90_03230"/>
<feature type="signal peptide" evidence="1">
    <location>
        <begin position="1"/>
        <end position="19"/>
    </location>
</feature>
<evidence type="ECO:0000313" key="2">
    <source>
        <dbReference type="EMBL" id="QQP86269.1"/>
    </source>
</evidence>
<accession>A0A974RYT8</accession>
<dbReference type="RefSeq" id="WP_201094011.1">
    <property type="nucleotide sequence ID" value="NZ_CP067393.1"/>
</dbReference>
<organism evidence="2 3">
    <name type="scientific">Entomomonas asaccharolytica</name>
    <dbReference type="NCBI Taxonomy" id="2785331"/>
    <lineage>
        <taxon>Bacteria</taxon>
        <taxon>Pseudomonadati</taxon>
        <taxon>Pseudomonadota</taxon>
        <taxon>Gammaproteobacteria</taxon>
        <taxon>Pseudomonadales</taxon>
        <taxon>Pseudomonadaceae</taxon>
        <taxon>Entomomonas</taxon>
    </lineage>
</organism>